<sequence length="100" mass="11553">MRITTLSLVTILVLTSAPTSAQLQKQQTHNLTVTTEPQLESEKLLQISINQQLIKFNVRLPRVLEETQALKQFSTPYEAEFQRRNDLIRQNRDVQGLPRP</sequence>
<dbReference type="AlphaFoldDB" id="A0A8J6XIF2"/>
<gene>
    <name evidence="2" type="ORF">ICL16_01315</name>
</gene>
<organism evidence="2 3">
    <name type="scientific">Iningainema tapete BLCC-T55</name>
    <dbReference type="NCBI Taxonomy" id="2748662"/>
    <lineage>
        <taxon>Bacteria</taxon>
        <taxon>Bacillati</taxon>
        <taxon>Cyanobacteriota</taxon>
        <taxon>Cyanophyceae</taxon>
        <taxon>Nostocales</taxon>
        <taxon>Scytonemataceae</taxon>
        <taxon>Iningainema tapete</taxon>
    </lineage>
</organism>
<feature type="chain" id="PRO_5035293607" evidence="1">
    <location>
        <begin position="22"/>
        <end position="100"/>
    </location>
</feature>
<protein>
    <submittedName>
        <fullName evidence="2">Uncharacterized protein</fullName>
    </submittedName>
</protein>
<evidence type="ECO:0000256" key="1">
    <source>
        <dbReference type="SAM" id="SignalP"/>
    </source>
</evidence>
<dbReference type="RefSeq" id="WP_190825089.1">
    <property type="nucleotide sequence ID" value="NZ_CAWPPI010000009.1"/>
</dbReference>
<reference evidence="2" key="1">
    <citation type="submission" date="2020-09" db="EMBL/GenBank/DDBJ databases">
        <title>Iningainema tapete sp. nov. (Scytonemataceae, Cyanobacteria) from greenhouses in central Florida (USA) produces two types of nodularin with biosynthetic potential for microcystin-LR and anabaenopeptins.</title>
        <authorList>
            <person name="Berthold D.E."/>
            <person name="Lefler F.W."/>
            <person name="Huang I.-S."/>
            <person name="Abdulla H."/>
            <person name="Zimba P.V."/>
            <person name="Laughinghouse H.D. IV."/>
        </authorList>
    </citation>
    <scope>NUCLEOTIDE SEQUENCE</scope>
    <source>
        <strain evidence="2">BLCCT55</strain>
    </source>
</reference>
<dbReference type="Proteomes" id="UP000629098">
    <property type="component" value="Unassembled WGS sequence"/>
</dbReference>
<evidence type="ECO:0000313" key="3">
    <source>
        <dbReference type="Proteomes" id="UP000629098"/>
    </source>
</evidence>
<name>A0A8J6XIF2_9CYAN</name>
<evidence type="ECO:0000313" key="2">
    <source>
        <dbReference type="EMBL" id="MBD2770797.1"/>
    </source>
</evidence>
<accession>A0A8J6XIF2</accession>
<comment type="caution">
    <text evidence="2">The sequence shown here is derived from an EMBL/GenBank/DDBJ whole genome shotgun (WGS) entry which is preliminary data.</text>
</comment>
<feature type="signal peptide" evidence="1">
    <location>
        <begin position="1"/>
        <end position="21"/>
    </location>
</feature>
<keyword evidence="3" id="KW-1185">Reference proteome</keyword>
<dbReference type="EMBL" id="JACXAE010000009">
    <property type="protein sequence ID" value="MBD2770797.1"/>
    <property type="molecule type" value="Genomic_DNA"/>
</dbReference>
<keyword evidence="1" id="KW-0732">Signal</keyword>
<proteinExistence type="predicted"/>